<keyword evidence="4" id="KW-1185">Reference proteome</keyword>
<feature type="transmembrane region" description="Helical" evidence="2">
    <location>
        <begin position="23"/>
        <end position="52"/>
    </location>
</feature>
<sequence>MVDDLVLSSAADPNVEELNSANILTIILATTLTATLMIIIMAILVTILILILMTIQQLQQSNSEPIAPAMVFIELKKCYKSAQTQKTLAELKRKAASDAKDFPDHSKVYKEWIAKHHIEQTKGFAILHRIKALEALSRYANTSQSKSDIKSDSKGDSTDPPPYTSTTIDKIISSLGVLYREHLKAVDQIVSAPPKGGQDDTGMGGTPGEVCEARGLLRTTVRVLQCVSSRTLHPLVEWETEKGWCVRALYKRVPVL</sequence>
<reference evidence="3 4" key="1">
    <citation type="submission" date="2018-08" db="EMBL/GenBank/DDBJ databases">
        <title>Draft genome sequences of two Aspergillus turcosus clinical strains isolated from bronchoalveolar lavage fluid: one azole-susceptible and the other azole-resistant.</title>
        <authorList>
            <person name="Parent-Michaud M."/>
            <person name="Dufresne P.J."/>
            <person name="Fournier E."/>
            <person name="Martineau C."/>
            <person name="Moreira S."/>
            <person name="Perkins V."/>
            <person name="De Repentigny L."/>
            <person name="Dufresne S.F."/>
        </authorList>
    </citation>
    <scope>NUCLEOTIDE SEQUENCE [LARGE SCALE GENOMIC DNA]</scope>
    <source>
        <strain evidence="3">HMR AF 1038</strain>
    </source>
</reference>
<dbReference type="Proteomes" id="UP000215289">
    <property type="component" value="Unassembled WGS sequence"/>
</dbReference>
<keyword evidence="2" id="KW-0472">Membrane</keyword>
<evidence type="ECO:0000256" key="2">
    <source>
        <dbReference type="SAM" id="Phobius"/>
    </source>
</evidence>
<accession>A0A229WWK7</accession>
<comment type="caution">
    <text evidence="3">The sequence shown here is derived from an EMBL/GenBank/DDBJ whole genome shotgun (WGS) entry which is preliminary data.</text>
</comment>
<dbReference type="EMBL" id="NIDN02000331">
    <property type="protein sequence ID" value="RLL93347.1"/>
    <property type="molecule type" value="Genomic_DNA"/>
</dbReference>
<proteinExistence type="predicted"/>
<evidence type="ECO:0000313" key="4">
    <source>
        <dbReference type="Proteomes" id="UP000215289"/>
    </source>
</evidence>
<name>A0A229WWK7_9EURO</name>
<feature type="compositionally biased region" description="Basic and acidic residues" evidence="1">
    <location>
        <begin position="147"/>
        <end position="157"/>
    </location>
</feature>
<protein>
    <submittedName>
        <fullName evidence="3">Uncharacterized protein</fullName>
    </submittedName>
</protein>
<evidence type="ECO:0000313" key="3">
    <source>
        <dbReference type="EMBL" id="RLL93347.1"/>
    </source>
</evidence>
<gene>
    <name evidence="3" type="ORF">CFD26_101497</name>
</gene>
<dbReference type="STRING" id="1245748.A0A229WWK7"/>
<dbReference type="AlphaFoldDB" id="A0A229WWK7"/>
<keyword evidence="2" id="KW-1133">Transmembrane helix</keyword>
<feature type="region of interest" description="Disordered" evidence="1">
    <location>
        <begin position="144"/>
        <end position="165"/>
    </location>
</feature>
<evidence type="ECO:0000256" key="1">
    <source>
        <dbReference type="SAM" id="MobiDB-lite"/>
    </source>
</evidence>
<keyword evidence="2" id="KW-0812">Transmembrane</keyword>
<organism evidence="3 4">
    <name type="scientific">Aspergillus turcosus</name>
    <dbReference type="NCBI Taxonomy" id="1245748"/>
    <lineage>
        <taxon>Eukaryota</taxon>
        <taxon>Fungi</taxon>
        <taxon>Dikarya</taxon>
        <taxon>Ascomycota</taxon>
        <taxon>Pezizomycotina</taxon>
        <taxon>Eurotiomycetes</taxon>
        <taxon>Eurotiomycetidae</taxon>
        <taxon>Eurotiales</taxon>
        <taxon>Aspergillaceae</taxon>
        <taxon>Aspergillus</taxon>
        <taxon>Aspergillus subgen. Fumigati</taxon>
    </lineage>
</organism>